<dbReference type="InterPro" id="IPR052188">
    <property type="entry name" value="Ni-pincer_cofactor_biosynth"/>
</dbReference>
<comment type="caution">
    <text evidence="1">The sequence shown here is derived from an EMBL/GenBank/DDBJ whole genome shotgun (WGS) entry which is preliminary data.</text>
</comment>
<dbReference type="SUPFAM" id="SSF52402">
    <property type="entry name" value="Adenine nucleotide alpha hydrolases-like"/>
    <property type="match status" value="1"/>
</dbReference>
<dbReference type="Proteomes" id="UP001375743">
    <property type="component" value="Unassembled WGS sequence"/>
</dbReference>
<dbReference type="InterPro" id="IPR014729">
    <property type="entry name" value="Rossmann-like_a/b/a_fold"/>
</dbReference>
<organism evidence="1 2">
    <name type="scientific">Benzoatithermus flavus</name>
    <dbReference type="NCBI Taxonomy" id="3108223"/>
    <lineage>
        <taxon>Bacteria</taxon>
        <taxon>Pseudomonadati</taxon>
        <taxon>Pseudomonadota</taxon>
        <taxon>Alphaproteobacteria</taxon>
        <taxon>Geminicoccales</taxon>
        <taxon>Geminicoccaceae</taxon>
        <taxon>Benzoatithermus</taxon>
    </lineage>
</organism>
<dbReference type="EMBL" id="JBBLZC010000035">
    <property type="protein sequence ID" value="MEK0085829.1"/>
    <property type="molecule type" value="Genomic_DNA"/>
</dbReference>
<name>A0ABU8XZQ4_9PROT</name>
<dbReference type="PANTHER" id="PTHR43169:SF2">
    <property type="entry name" value="NAD_GMP SYNTHASE DOMAIN-CONTAINING PROTEIN"/>
    <property type="match status" value="1"/>
</dbReference>
<evidence type="ECO:0000313" key="2">
    <source>
        <dbReference type="Proteomes" id="UP001375743"/>
    </source>
</evidence>
<evidence type="ECO:0008006" key="3">
    <source>
        <dbReference type="Google" id="ProtNLM"/>
    </source>
</evidence>
<proteinExistence type="predicted"/>
<accession>A0ABU8XZQ4</accession>
<dbReference type="RefSeq" id="WP_418161676.1">
    <property type="nucleotide sequence ID" value="NZ_JBBLZC010000035.1"/>
</dbReference>
<evidence type="ECO:0000313" key="1">
    <source>
        <dbReference type="EMBL" id="MEK0085829.1"/>
    </source>
</evidence>
<sequence length="261" mass="27318">MSASALDRLVAVLDRHGSLALAVSGGQDSMTLAHVAHRFAATKPTLFHAVSPAVPASARERLERHAAAHAWNLVLLDAGELGDPRYVANPLNRCYFCKSNLYERIRAATDAVIASGTNTDDLGDFRPGLEAAAERGVVHPYVEAGIGKAGITGLARALGLDDLAALPAQPCLASRIETGLAVTEEDLRFIGAIEAELAGLLGPSAVLRCRVTHDGAVIELGSSLLDRSPEVAARAAAACAVAGRRFLGVRPYRRGSAFLRG</sequence>
<dbReference type="PANTHER" id="PTHR43169">
    <property type="entry name" value="EXSB FAMILY PROTEIN"/>
    <property type="match status" value="1"/>
</dbReference>
<reference evidence="1 2" key="1">
    <citation type="submission" date="2024-01" db="EMBL/GenBank/DDBJ databases">
        <title>Multi-omics insights into the function and evolution of sodium benzoate biodegradation pathways in Benzoatithermus flavus gen. nov., sp. nov. from hot spring.</title>
        <authorList>
            <person name="Hu C.-J."/>
            <person name="Li W.-J."/>
        </authorList>
    </citation>
    <scope>NUCLEOTIDE SEQUENCE [LARGE SCALE GENOMIC DNA]</scope>
    <source>
        <strain evidence="1 2">SYSU G07066</strain>
    </source>
</reference>
<dbReference type="Gene3D" id="3.40.50.620">
    <property type="entry name" value="HUPs"/>
    <property type="match status" value="1"/>
</dbReference>
<gene>
    <name evidence="1" type="ORF">U1T56_21960</name>
</gene>
<keyword evidence="2" id="KW-1185">Reference proteome</keyword>
<protein>
    <recommendedName>
        <fullName evidence="3">Adenine nucleotide alpha hydrolase</fullName>
    </recommendedName>
</protein>